<evidence type="ECO:0000313" key="2">
    <source>
        <dbReference type="Proteomes" id="UP000594638"/>
    </source>
</evidence>
<accession>A0A8S0P7V5</accession>
<gene>
    <name evidence="1" type="ORF">OLEA9_A089748</name>
</gene>
<dbReference type="Proteomes" id="UP000594638">
    <property type="component" value="Unassembled WGS sequence"/>
</dbReference>
<dbReference type="EMBL" id="CACTIH010000013">
    <property type="protein sequence ID" value="CAA2934341.1"/>
    <property type="molecule type" value="Genomic_DNA"/>
</dbReference>
<sequence>MRLSTVTQPILATAPIETAPPLKRRHRDRTHGISTSQIVKATHMKLEIIYEDIDGPSTGPNASRFIFEIGSRVQIFAPLQKVFEKDMIEFEKSLIYDKVEVTLI</sequence>
<keyword evidence="2" id="KW-1185">Reference proteome</keyword>
<dbReference type="Gramene" id="OE9A089748T1">
    <property type="protein sequence ID" value="OE9A089748C1"/>
    <property type="gene ID" value="OE9A089748"/>
</dbReference>
<organism evidence="1 2">
    <name type="scientific">Olea europaea subsp. europaea</name>
    <dbReference type="NCBI Taxonomy" id="158383"/>
    <lineage>
        <taxon>Eukaryota</taxon>
        <taxon>Viridiplantae</taxon>
        <taxon>Streptophyta</taxon>
        <taxon>Embryophyta</taxon>
        <taxon>Tracheophyta</taxon>
        <taxon>Spermatophyta</taxon>
        <taxon>Magnoliopsida</taxon>
        <taxon>eudicotyledons</taxon>
        <taxon>Gunneridae</taxon>
        <taxon>Pentapetalae</taxon>
        <taxon>asterids</taxon>
        <taxon>lamiids</taxon>
        <taxon>Lamiales</taxon>
        <taxon>Oleaceae</taxon>
        <taxon>Oleeae</taxon>
        <taxon>Olea</taxon>
    </lineage>
</organism>
<name>A0A8S0P7V5_OLEEU</name>
<dbReference type="AlphaFoldDB" id="A0A8S0P7V5"/>
<evidence type="ECO:0000313" key="1">
    <source>
        <dbReference type="EMBL" id="CAA2934341.1"/>
    </source>
</evidence>
<dbReference type="OrthoDB" id="879713at2759"/>
<comment type="caution">
    <text evidence="1">The sequence shown here is derived from an EMBL/GenBank/DDBJ whole genome shotgun (WGS) entry which is preliminary data.</text>
</comment>
<reference evidence="1 2" key="1">
    <citation type="submission" date="2019-12" db="EMBL/GenBank/DDBJ databases">
        <authorList>
            <person name="Alioto T."/>
            <person name="Alioto T."/>
            <person name="Gomez Garrido J."/>
        </authorList>
    </citation>
    <scope>NUCLEOTIDE SEQUENCE [LARGE SCALE GENOMIC DNA]</scope>
</reference>
<proteinExistence type="predicted"/>
<protein>
    <submittedName>
        <fullName evidence="1">Uncharacterized protein</fullName>
    </submittedName>
</protein>